<dbReference type="RefSeq" id="WP_166933655.1">
    <property type="nucleotide sequence ID" value="NZ_BAAADD010000003.1"/>
</dbReference>
<dbReference type="SUPFAM" id="SSF117892">
    <property type="entry name" value="Band 7/SPFH domain"/>
    <property type="match status" value="1"/>
</dbReference>
<evidence type="ECO:0000313" key="5">
    <source>
        <dbReference type="Proteomes" id="UP001499951"/>
    </source>
</evidence>
<gene>
    <name evidence="4" type="ORF">GCM10008942_11640</name>
</gene>
<comment type="subcellular location">
    <subcellularLocation>
        <location evidence="1">Membrane</location>
        <topology evidence="1">Single-pass membrane protein</topology>
    </subcellularLocation>
</comment>
<accession>A0ABN1EFH7</accession>
<dbReference type="Gene3D" id="3.30.479.30">
    <property type="entry name" value="Band 7 domain"/>
    <property type="match status" value="1"/>
</dbReference>
<dbReference type="Proteomes" id="UP001499951">
    <property type="component" value="Unassembled WGS sequence"/>
</dbReference>
<protein>
    <submittedName>
        <fullName evidence="4">SPFH domain-containing protein</fullName>
    </submittedName>
</protein>
<evidence type="ECO:0000256" key="2">
    <source>
        <dbReference type="SAM" id="Phobius"/>
    </source>
</evidence>
<keyword evidence="2" id="KW-1133">Transmembrane helix</keyword>
<dbReference type="Pfam" id="PF01145">
    <property type="entry name" value="Band_7"/>
    <property type="match status" value="1"/>
</dbReference>
<name>A0ABN1EFH7_9PROT</name>
<evidence type="ECO:0000256" key="1">
    <source>
        <dbReference type="ARBA" id="ARBA00004167"/>
    </source>
</evidence>
<keyword evidence="5" id="KW-1185">Reference proteome</keyword>
<sequence length="684" mass="74321">MFDIANVGLSGVGWGIAIILFLIVFHFVKSIRLIGATEVGLVRKRFGFKRLGADCVIAFDGEAGYQAKLLMPGWRFKLWPVYDVSRYPMVQIPAGQIGVVIAQVGEPLPVGAKSAVFKDAFGNFSDVETFVKGGGQKGVQRPVLPPGTAVAIHPVGFLVITKDTVFGAPIDERYAYAARHGSLKPESFGLNPDQLDVVRIEPKDCGGGRVVDMIGIVTTYEGPPLPKGAIANRIGDFAEISEIEGKPNNTDAELVESVLAVKNETHNNYQNFQAFLDSGGRIGLQHDPLMYGAYNLNPFLVSVEIVPMLVVNQGEVAVLKAYVGLATEDTSGADFKFGSLVRPGHRGIWQEPLRTGKYAINPRCYSAEIVPTFILTLNWAEATSTAHDLDKSLKQITAKSREGFVFDIDLQVQIHVPDTEAPKVISIVGTMLNLVTEVLQAAVGNHFRDKLQSMPAIDFIEKRQEVQSQAQEHITEKLKQYRIETRGVYIQDVVFPQQLVDVLTAREIANQQQETYKAEERAQGQRLELEQARGKADMQSELARSAIGIDIAKNKAQGVQNEADGESYRLEKVGRASAVKTEAEGLAVAKGLEAQQLAIGKDQTAIVNVVKALAAGTQRFMPENLALTLGGGDLGSSLNALIPLVMKKLDSSTKPEPEAPATQHAPKDAVSFEVGYSATIKEKH</sequence>
<dbReference type="InterPro" id="IPR036013">
    <property type="entry name" value="Band_7/SPFH_dom_sf"/>
</dbReference>
<reference evidence="4 5" key="1">
    <citation type="journal article" date="2019" name="Int. J. Syst. Evol. Microbiol.">
        <title>The Global Catalogue of Microorganisms (GCM) 10K type strain sequencing project: providing services to taxonomists for standard genome sequencing and annotation.</title>
        <authorList>
            <consortium name="The Broad Institute Genomics Platform"/>
            <consortium name="The Broad Institute Genome Sequencing Center for Infectious Disease"/>
            <person name="Wu L."/>
            <person name="Ma J."/>
        </authorList>
    </citation>
    <scope>NUCLEOTIDE SEQUENCE [LARGE SCALE GENOMIC DNA]</scope>
    <source>
        <strain evidence="4 5">JCM 15089</strain>
    </source>
</reference>
<proteinExistence type="predicted"/>
<keyword evidence="2" id="KW-0472">Membrane</keyword>
<keyword evidence="2" id="KW-0812">Transmembrane</keyword>
<organism evidence="4 5">
    <name type="scientific">Rhizomicrobium electricum</name>
    <dbReference type="NCBI Taxonomy" id="480070"/>
    <lineage>
        <taxon>Bacteria</taxon>
        <taxon>Pseudomonadati</taxon>
        <taxon>Pseudomonadota</taxon>
        <taxon>Alphaproteobacteria</taxon>
        <taxon>Micropepsales</taxon>
        <taxon>Micropepsaceae</taxon>
        <taxon>Rhizomicrobium</taxon>
    </lineage>
</organism>
<feature type="transmembrane region" description="Helical" evidence="2">
    <location>
        <begin position="7"/>
        <end position="28"/>
    </location>
</feature>
<dbReference type="EMBL" id="BAAADD010000003">
    <property type="protein sequence ID" value="GAA0564962.1"/>
    <property type="molecule type" value="Genomic_DNA"/>
</dbReference>
<evidence type="ECO:0000313" key="4">
    <source>
        <dbReference type="EMBL" id="GAA0564962.1"/>
    </source>
</evidence>
<dbReference type="InterPro" id="IPR001107">
    <property type="entry name" value="Band_7"/>
</dbReference>
<evidence type="ECO:0000259" key="3">
    <source>
        <dbReference type="Pfam" id="PF01145"/>
    </source>
</evidence>
<comment type="caution">
    <text evidence="4">The sequence shown here is derived from an EMBL/GenBank/DDBJ whole genome shotgun (WGS) entry which is preliminary data.</text>
</comment>
<feature type="domain" description="Band 7" evidence="3">
    <location>
        <begin position="310"/>
        <end position="523"/>
    </location>
</feature>